<comment type="similarity">
    <text evidence="4">Belongs to the cytochrome b5 family.</text>
</comment>
<feature type="domain" description="Cytochrome b5 heme-binding" evidence="5">
    <location>
        <begin position="45"/>
        <end position="119"/>
    </location>
</feature>
<dbReference type="GO" id="GO:0020037">
    <property type="term" value="F:heme binding"/>
    <property type="evidence" value="ECO:0007669"/>
    <property type="project" value="UniProtKB-UniRule"/>
</dbReference>
<dbReference type="GO" id="GO:0005737">
    <property type="term" value="C:cytoplasm"/>
    <property type="evidence" value="ECO:0007669"/>
    <property type="project" value="TreeGrafter"/>
</dbReference>
<evidence type="ECO:0000256" key="4">
    <source>
        <dbReference type="RuleBase" id="RU362121"/>
    </source>
</evidence>
<dbReference type="SMART" id="SM01117">
    <property type="entry name" value="Cyt-b5"/>
    <property type="match status" value="1"/>
</dbReference>
<keyword evidence="2 4" id="KW-0479">Metal-binding</keyword>
<dbReference type="GO" id="GO:0046872">
    <property type="term" value="F:metal ion binding"/>
    <property type="evidence" value="ECO:0007669"/>
    <property type="project" value="UniProtKB-UniRule"/>
</dbReference>
<dbReference type="AlphaFoldDB" id="A0A7S3BG49"/>
<dbReference type="Gene3D" id="3.10.120.10">
    <property type="entry name" value="Cytochrome b5-like heme/steroid binding domain"/>
    <property type="match status" value="1"/>
</dbReference>
<evidence type="ECO:0000313" key="6">
    <source>
        <dbReference type="EMBL" id="CAE0134414.1"/>
    </source>
</evidence>
<dbReference type="InterPro" id="IPR051872">
    <property type="entry name" value="Cytochrome_b5/Flavoprotein_Rdt"/>
</dbReference>
<evidence type="ECO:0000256" key="3">
    <source>
        <dbReference type="ARBA" id="ARBA00023004"/>
    </source>
</evidence>
<accession>A0A7S3BG49</accession>
<dbReference type="InterPro" id="IPR018506">
    <property type="entry name" value="Cyt_B5_heme-BS"/>
</dbReference>
<dbReference type="PROSITE" id="PS50255">
    <property type="entry name" value="CYTOCHROME_B5_2"/>
    <property type="match status" value="1"/>
</dbReference>
<organism evidence="6">
    <name type="scientific">Prasinoderma singulare</name>
    <dbReference type="NCBI Taxonomy" id="676789"/>
    <lineage>
        <taxon>Eukaryota</taxon>
        <taxon>Viridiplantae</taxon>
        <taxon>Prasinodermophyta</taxon>
        <taxon>Prasinodermophyceae</taxon>
        <taxon>Prasinodermales</taxon>
        <taxon>Prasinodermaceae</taxon>
        <taxon>Prasinoderma</taxon>
    </lineage>
</organism>
<reference evidence="6" key="1">
    <citation type="submission" date="2021-01" db="EMBL/GenBank/DDBJ databases">
        <authorList>
            <person name="Corre E."/>
            <person name="Pelletier E."/>
            <person name="Niang G."/>
            <person name="Scheremetjew M."/>
            <person name="Finn R."/>
            <person name="Kale V."/>
            <person name="Holt S."/>
            <person name="Cochrane G."/>
            <person name="Meng A."/>
            <person name="Brown T."/>
            <person name="Cohen L."/>
        </authorList>
    </citation>
    <scope>NUCLEOTIDE SEQUENCE</scope>
    <source>
        <strain evidence="6">RCC927</strain>
    </source>
</reference>
<dbReference type="PANTHER" id="PTHR46237">
    <property type="entry name" value="CYTOCHROME B5 REDUCTASE 4 FAMILY MEMBER"/>
    <property type="match status" value="1"/>
</dbReference>
<dbReference type="SUPFAM" id="SSF55856">
    <property type="entry name" value="Cytochrome b5-like heme/steroid binding domain"/>
    <property type="match status" value="1"/>
</dbReference>
<sequence length="138" mass="15408">MPSMESRRKSPVAPGYSQMHWMRLCNKPGAAGALTGLGPSHRPGARRVTMEEVRAHKAEGWTVLRGKVYCIAQYVPFHPGGARTLLSGAGRDMTKDFDKVHRWVNAEFMMEKCLVGMLNDGQQETISEEEEHDSDHLA</sequence>
<evidence type="ECO:0000256" key="2">
    <source>
        <dbReference type="ARBA" id="ARBA00022723"/>
    </source>
</evidence>
<name>A0A7S3BG49_9VIRI</name>
<evidence type="ECO:0000256" key="1">
    <source>
        <dbReference type="ARBA" id="ARBA00022617"/>
    </source>
</evidence>
<keyword evidence="3 4" id="KW-0408">Iron</keyword>
<dbReference type="GO" id="GO:0004128">
    <property type="term" value="F:cytochrome-b5 reductase activity, acting on NAD(P)H"/>
    <property type="evidence" value="ECO:0007669"/>
    <property type="project" value="TreeGrafter"/>
</dbReference>
<dbReference type="PANTHER" id="PTHR46237:SF1">
    <property type="entry name" value="CYTOCHROME B5 REDUCTASE 4"/>
    <property type="match status" value="1"/>
</dbReference>
<gene>
    <name evidence="6" type="ORF">PSIN1315_LOCUS4939</name>
</gene>
<evidence type="ECO:0000259" key="5">
    <source>
        <dbReference type="PROSITE" id="PS50255"/>
    </source>
</evidence>
<keyword evidence="1 4" id="KW-0349">Heme</keyword>
<proteinExistence type="inferred from homology"/>
<dbReference type="InterPro" id="IPR036400">
    <property type="entry name" value="Cyt_B5-like_heme/steroid_sf"/>
</dbReference>
<dbReference type="EMBL" id="HBHY01007637">
    <property type="protein sequence ID" value="CAE0134414.1"/>
    <property type="molecule type" value="Transcribed_RNA"/>
</dbReference>
<dbReference type="PROSITE" id="PS00191">
    <property type="entry name" value="CYTOCHROME_B5_1"/>
    <property type="match status" value="1"/>
</dbReference>
<dbReference type="Pfam" id="PF00173">
    <property type="entry name" value="Cyt-b5"/>
    <property type="match status" value="1"/>
</dbReference>
<dbReference type="InterPro" id="IPR001199">
    <property type="entry name" value="Cyt_B5-like_heme/steroid-bd"/>
</dbReference>
<protein>
    <recommendedName>
        <fullName evidence="5">Cytochrome b5 heme-binding domain-containing protein</fullName>
    </recommendedName>
</protein>
<dbReference type="PRINTS" id="PR00363">
    <property type="entry name" value="CYTOCHROMEB5"/>
</dbReference>